<dbReference type="GO" id="GO:0002218">
    <property type="term" value="P:activation of innate immune response"/>
    <property type="evidence" value="ECO:0007669"/>
    <property type="project" value="TreeGrafter"/>
</dbReference>
<proteinExistence type="inferred from homology"/>
<feature type="domain" description="Mab-21-like nucleotidyltransferase" evidence="2">
    <location>
        <begin position="31"/>
        <end position="209"/>
    </location>
</feature>
<organism evidence="4 5">
    <name type="scientific">Bucco capensis</name>
    <name type="common">collared puffbird</name>
    <dbReference type="NCBI Taxonomy" id="135168"/>
    <lineage>
        <taxon>Eukaryota</taxon>
        <taxon>Metazoa</taxon>
        <taxon>Chordata</taxon>
        <taxon>Craniata</taxon>
        <taxon>Vertebrata</taxon>
        <taxon>Euteleostomi</taxon>
        <taxon>Archelosauria</taxon>
        <taxon>Archosauria</taxon>
        <taxon>Dinosauria</taxon>
        <taxon>Saurischia</taxon>
        <taxon>Theropoda</taxon>
        <taxon>Coelurosauria</taxon>
        <taxon>Aves</taxon>
        <taxon>Neognathae</taxon>
        <taxon>Neoaves</taxon>
        <taxon>Telluraves</taxon>
        <taxon>Coraciimorphae</taxon>
        <taxon>Piciformes</taxon>
        <taxon>Bucconidae</taxon>
        <taxon>Bucco</taxon>
    </lineage>
</organism>
<reference evidence="4 5" key="1">
    <citation type="submission" date="2019-09" db="EMBL/GenBank/DDBJ databases">
        <title>Bird 10,000 Genomes (B10K) Project - Family phase.</title>
        <authorList>
            <person name="Zhang G."/>
        </authorList>
    </citation>
    <scope>NUCLEOTIDE SEQUENCE [LARGE SCALE GENOMIC DNA]</scope>
    <source>
        <strain evidence="4">B10K-DU-001-16</strain>
        <tissue evidence="4">Muscle</tissue>
    </source>
</reference>
<dbReference type="GO" id="GO:0006974">
    <property type="term" value="P:DNA damage response"/>
    <property type="evidence" value="ECO:0007669"/>
    <property type="project" value="TreeGrafter"/>
</dbReference>
<dbReference type="InterPro" id="IPR024810">
    <property type="entry name" value="MAB21L/cGLR"/>
</dbReference>
<evidence type="ECO:0000313" key="4">
    <source>
        <dbReference type="EMBL" id="NXH20683.1"/>
    </source>
</evidence>
<dbReference type="AlphaFoldDB" id="A0A7K9I3L9"/>
<dbReference type="GO" id="GO:0005634">
    <property type="term" value="C:nucleus"/>
    <property type="evidence" value="ECO:0007669"/>
    <property type="project" value="TreeGrafter"/>
</dbReference>
<dbReference type="Pfam" id="PF03281">
    <property type="entry name" value="Mab-21"/>
    <property type="match status" value="1"/>
</dbReference>
<evidence type="ECO:0000313" key="5">
    <source>
        <dbReference type="Proteomes" id="UP000534107"/>
    </source>
</evidence>
<dbReference type="OrthoDB" id="6054650at2759"/>
<feature type="domain" description="Mab-21-like HhH/H2TH-like" evidence="3">
    <location>
        <begin position="226"/>
        <end position="325"/>
    </location>
</feature>
<dbReference type="FunFam" id="1.10.1410.40:FF:000007">
    <property type="entry name" value="Cyclic GMP-AMP synthase"/>
    <property type="match status" value="1"/>
</dbReference>
<dbReference type="SMART" id="SM01265">
    <property type="entry name" value="Mab-21"/>
    <property type="match status" value="1"/>
</dbReference>
<name>A0A7K9I3L9_9PICI</name>
<dbReference type="PANTHER" id="PTHR10656:SF35">
    <property type="entry name" value="CYCLIC GMP-AMP SYNTHASE"/>
    <property type="match status" value="1"/>
</dbReference>
<dbReference type="Pfam" id="PF20266">
    <property type="entry name" value="Mab-21_C"/>
    <property type="match status" value="1"/>
</dbReference>
<evidence type="ECO:0000259" key="2">
    <source>
        <dbReference type="Pfam" id="PF03281"/>
    </source>
</evidence>
<sequence>LVNKVVLHLIEAIRSQKGSFSSIHHLGAGSYYEHVKISQPNEFDIMLVMPVARLQLDESDDTGAYYYVAFKRNPREKHLLKFLDEDGKLSAFKMLEALREIIKREVKNIKDAEVTVKRKKAGSPAITLLIKNPPADISVDIILTLEVQQNWPASTQDGLKVEQWLGTKIRRKLRNKPLYLVPKQNKEEEVLKGNTWRLSFSHVEKDILKDHGNSKTCCESNGPKCCRKGCLKLLKYLLEELKMQHPRELEKVFSYQVKTAFFSACVKWPSDSDWQQGELEHCFQRYLGYFMDCLQKSHLPHFFIPQFNLLSPDKKACTAFLLRQINYQLNNGFPLFQE</sequence>
<dbReference type="GO" id="GO:2000042">
    <property type="term" value="P:negative regulation of double-strand break repair via homologous recombination"/>
    <property type="evidence" value="ECO:0007669"/>
    <property type="project" value="TreeGrafter"/>
</dbReference>
<keyword evidence="5" id="KW-1185">Reference proteome</keyword>
<dbReference type="GO" id="GO:0035861">
    <property type="term" value="C:site of double-strand break"/>
    <property type="evidence" value="ECO:0007669"/>
    <property type="project" value="TreeGrafter"/>
</dbReference>
<comment type="caution">
    <text evidence="4">The sequence shown here is derived from an EMBL/GenBank/DDBJ whole genome shotgun (WGS) entry which is preliminary data.</text>
</comment>
<evidence type="ECO:0000256" key="1">
    <source>
        <dbReference type="ARBA" id="ARBA00008307"/>
    </source>
</evidence>
<dbReference type="GO" id="GO:0005829">
    <property type="term" value="C:cytosol"/>
    <property type="evidence" value="ECO:0007669"/>
    <property type="project" value="TreeGrafter"/>
</dbReference>
<evidence type="ECO:0000259" key="3">
    <source>
        <dbReference type="Pfam" id="PF20266"/>
    </source>
</evidence>
<accession>A0A7K9I3L9</accession>
<dbReference type="InterPro" id="IPR046906">
    <property type="entry name" value="Mab-21_HhH/H2TH-like"/>
</dbReference>
<dbReference type="GO" id="GO:0071360">
    <property type="term" value="P:cellular response to exogenous dsRNA"/>
    <property type="evidence" value="ECO:0007669"/>
    <property type="project" value="TreeGrafter"/>
</dbReference>
<feature type="non-terminal residue" evidence="4">
    <location>
        <position position="338"/>
    </location>
</feature>
<dbReference type="InterPro" id="IPR046903">
    <property type="entry name" value="Mab-21-like_nuc_Trfase"/>
</dbReference>
<dbReference type="GO" id="GO:0032481">
    <property type="term" value="P:positive regulation of type I interferon production"/>
    <property type="evidence" value="ECO:0007669"/>
    <property type="project" value="TreeGrafter"/>
</dbReference>
<dbReference type="Gene3D" id="3.30.460.90">
    <property type="match status" value="1"/>
</dbReference>
<protein>
    <submittedName>
        <fullName evidence="4">CGAS synthase</fullName>
    </submittedName>
</protein>
<gene>
    <name evidence="4" type="primary">Cgas</name>
    <name evidence="4" type="ORF">BUCCAP_R13944</name>
</gene>
<feature type="non-terminal residue" evidence="4">
    <location>
        <position position="1"/>
    </location>
</feature>
<dbReference type="Gene3D" id="1.10.1410.40">
    <property type="match status" value="1"/>
</dbReference>
<dbReference type="GO" id="GO:0002230">
    <property type="term" value="P:positive regulation of defense response to virus by host"/>
    <property type="evidence" value="ECO:0007669"/>
    <property type="project" value="TreeGrafter"/>
</dbReference>
<dbReference type="GO" id="GO:0003690">
    <property type="term" value="F:double-stranded DNA binding"/>
    <property type="evidence" value="ECO:0007669"/>
    <property type="project" value="TreeGrafter"/>
</dbReference>
<dbReference type="GO" id="GO:0003682">
    <property type="term" value="F:chromatin binding"/>
    <property type="evidence" value="ECO:0007669"/>
    <property type="project" value="TreeGrafter"/>
</dbReference>
<dbReference type="PANTHER" id="PTHR10656">
    <property type="entry name" value="CELL FATE DETERMINING PROTEIN MAB21-RELATED"/>
    <property type="match status" value="1"/>
</dbReference>
<dbReference type="GO" id="GO:0061501">
    <property type="term" value="F:2',3'-cyclic GMP-AMP synthase activity"/>
    <property type="evidence" value="ECO:0007669"/>
    <property type="project" value="TreeGrafter"/>
</dbReference>
<comment type="similarity">
    <text evidence="1">Belongs to the mab-21 family.</text>
</comment>
<dbReference type="EMBL" id="VWZO01018708">
    <property type="protein sequence ID" value="NXH20683.1"/>
    <property type="molecule type" value="Genomic_DNA"/>
</dbReference>
<dbReference type="GO" id="GO:0038001">
    <property type="term" value="P:paracrine signaling"/>
    <property type="evidence" value="ECO:0007669"/>
    <property type="project" value="TreeGrafter"/>
</dbReference>
<dbReference type="Proteomes" id="UP000534107">
    <property type="component" value="Unassembled WGS sequence"/>
</dbReference>